<accession>A0A165TAD3</accession>
<keyword evidence="7" id="KW-1185">Reference proteome</keyword>
<comment type="similarity">
    <text evidence="5">Belongs to the MoaD family. MOCS2A subfamily.</text>
</comment>
<gene>
    <name evidence="6" type="ORF">DAEQUDRAFT_509233</name>
</gene>
<dbReference type="PANTHER" id="PTHR33359">
    <property type="entry name" value="MOLYBDOPTERIN SYNTHASE SULFUR CARRIER SUBUNIT"/>
    <property type="match status" value="1"/>
</dbReference>
<comment type="PTM">
    <text evidence="5">C-terminal thiocarboxylation occurs in 2 steps, it is first acyl-adenylated (-COAMP) via the hesA/moeB/thiF part of UBA4, then thiocarboxylated (-COSH) via the rhodanese domain of UBA4.</text>
</comment>
<dbReference type="InterPro" id="IPR044672">
    <property type="entry name" value="MOCS2A"/>
</dbReference>
<proteinExistence type="inferred from homology"/>
<dbReference type="GO" id="GO:0006777">
    <property type="term" value="P:Mo-molybdopterin cofactor biosynthetic process"/>
    <property type="evidence" value="ECO:0007669"/>
    <property type="project" value="UniProtKB-UniRule"/>
</dbReference>
<feature type="modified residue" description="1-thioglycine; alternate" evidence="5">
    <location>
        <position position="206"/>
    </location>
</feature>
<name>A0A165TAD3_9APHY</name>
<keyword evidence="2 5" id="KW-0597">Phosphoprotein</keyword>
<evidence type="ECO:0000256" key="5">
    <source>
        <dbReference type="HAMAP-Rule" id="MF_03051"/>
    </source>
</evidence>
<organism evidence="6 7">
    <name type="scientific">Daedalea quercina L-15889</name>
    <dbReference type="NCBI Taxonomy" id="1314783"/>
    <lineage>
        <taxon>Eukaryota</taxon>
        <taxon>Fungi</taxon>
        <taxon>Dikarya</taxon>
        <taxon>Basidiomycota</taxon>
        <taxon>Agaricomycotina</taxon>
        <taxon>Agaricomycetes</taxon>
        <taxon>Polyporales</taxon>
        <taxon>Fomitopsis</taxon>
    </lineage>
</organism>
<dbReference type="InterPro" id="IPR012675">
    <property type="entry name" value="Beta-grasp_dom_sf"/>
</dbReference>
<evidence type="ECO:0000313" key="6">
    <source>
        <dbReference type="EMBL" id="KZT73149.1"/>
    </source>
</evidence>
<keyword evidence="1 5" id="KW-0963">Cytoplasm</keyword>
<evidence type="ECO:0000256" key="1">
    <source>
        <dbReference type="ARBA" id="ARBA00022490"/>
    </source>
</evidence>
<evidence type="ECO:0000256" key="4">
    <source>
        <dbReference type="ARBA" id="ARBA00023150"/>
    </source>
</evidence>
<dbReference type="GO" id="GO:0030366">
    <property type="term" value="F:molybdopterin synthase activity"/>
    <property type="evidence" value="ECO:0007669"/>
    <property type="project" value="UniProtKB-UniRule"/>
</dbReference>
<reference evidence="6 7" key="1">
    <citation type="journal article" date="2016" name="Mol. Biol. Evol.">
        <title>Comparative Genomics of Early-Diverging Mushroom-Forming Fungi Provides Insights into the Origins of Lignocellulose Decay Capabilities.</title>
        <authorList>
            <person name="Nagy L.G."/>
            <person name="Riley R."/>
            <person name="Tritt A."/>
            <person name="Adam C."/>
            <person name="Daum C."/>
            <person name="Floudas D."/>
            <person name="Sun H."/>
            <person name="Yadav J.S."/>
            <person name="Pangilinan J."/>
            <person name="Larsson K.H."/>
            <person name="Matsuura K."/>
            <person name="Barry K."/>
            <person name="Labutti K."/>
            <person name="Kuo R."/>
            <person name="Ohm R.A."/>
            <person name="Bhattacharya S.S."/>
            <person name="Shirouzu T."/>
            <person name="Yoshinaga Y."/>
            <person name="Martin F.M."/>
            <person name="Grigoriev I.V."/>
            <person name="Hibbett D.S."/>
        </authorList>
    </citation>
    <scope>NUCLEOTIDE SEQUENCE [LARGE SCALE GENOMIC DNA]</scope>
    <source>
        <strain evidence="6 7">L-15889</strain>
    </source>
</reference>
<dbReference type="InterPro" id="IPR016155">
    <property type="entry name" value="Mopterin_synth/thiamin_S_b"/>
</dbReference>
<sequence length="206" mass="22073">MSILGQCRLEDCQRRGFDALACAYLLRARHRDANIILGAPWLVALSLVPSHQQPAVERTPFLPSSKYLRQWYVTSSYFLCLAAPHLPTFASSHIRTRTGVPYQTIMTTLVSSTPSPHPPPPPITVLYFAGASTATGLTTEAVALPSAQFPLTELAALLAARHPESSLGAVLAQSRWAVNEEMVDDPAAVVLEGGEEVAVICPVSGG</sequence>
<protein>
    <recommendedName>
        <fullName evidence="5">Molybdopterin synthase sulfur carrier subunit</fullName>
    </recommendedName>
    <alternativeName>
        <fullName evidence="5">Molybdenum cofactor synthesis protein 2 small subunit</fullName>
    </alternativeName>
    <alternativeName>
        <fullName evidence="5">Molybdenum cofactor synthesis protein 2A</fullName>
        <shortName evidence="5">MOCS2A</shortName>
    </alternativeName>
    <alternativeName>
        <fullName evidence="5">Sulfur carrier protein MOCS2A</fullName>
    </alternativeName>
</protein>
<dbReference type="PANTHER" id="PTHR33359:SF1">
    <property type="entry name" value="MOLYBDOPTERIN SYNTHASE SULFUR CARRIER SUBUNIT"/>
    <property type="match status" value="1"/>
</dbReference>
<evidence type="ECO:0000256" key="3">
    <source>
        <dbReference type="ARBA" id="ARBA00022741"/>
    </source>
</evidence>
<comment type="function">
    <text evidence="5">Acts as a sulfur carrier required for molybdopterin biosynthesis. Component of the molybdopterin synthase complex that catalyzes the conversion of precursor Z into molybdopterin by mediating the incorporation of 2 sulfur atoms into precursor Z to generate a dithiolene group. In the complex, serves as sulfur donor by being thiocarboxylated (-COSH) at its C-terminus by UBA4. After interaction with MOCS2B, the sulfur is then transferred to precursor Z to form molybdopterin.</text>
</comment>
<dbReference type="InterPro" id="IPR028887">
    <property type="entry name" value="MOCS2A_euk"/>
</dbReference>
<evidence type="ECO:0000256" key="2">
    <source>
        <dbReference type="ARBA" id="ARBA00022553"/>
    </source>
</evidence>
<evidence type="ECO:0000313" key="7">
    <source>
        <dbReference type="Proteomes" id="UP000076727"/>
    </source>
</evidence>
<keyword evidence="4 5" id="KW-0501">Molybdenum cofactor biosynthesis</keyword>
<keyword evidence="3 5" id="KW-0547">Nucleotide-binding</keyword>
<comment type="subunit">
    <text evidence="5">Heterotetramer; composed of 2 small (MOCS2A) and 2 large (MOCS2B) subunits.</text>
</comment>
<comment type="subcellular location">
    <subcellularLocation>
        <location evidence="5">Cytoplasm</location>
    </subcellularLocation>
</comment>
<dbReference type="Proteomes" id="UP000076727">
    <property type="component" value="Unassembled WGS sequence"/>
</dbReference>
<dbReference type="HAMAP" id="MF_03051">
    <property type="entry name" value="MOCS2A"/>
    <property type="match status" value="1"/>
</dbReference>
<dbReference type="Gene3D" id="3.10.20.30">
    <property type="match status" value="1"/>
</dbReference>
<dbReference type="EMBL" id="KV429038">
    <property type="protein sequence ID" value="KZT73149.1"/>
    <property type="molecule type" value="Genomic_DNA"/>
</dbReference>
<dbReference type="STRING" id="1314783.A0A165TAD3"/>
<comment type="pathway">
    <text evidence="5">Cofactor biosynthesis; molybdopterin biosynthesis.</text>
</comment>
<dbReference type="GO" id="GO:1990133">
    <property type="term" value="C:molybdopterin adenylyltransferase complex"/>
    <property type="evidence" value="ECO:0007669"/>
    <property type="project" value="TreeGrafter"/>
</dbReference>
<dbReference type="GO" id="GO:0000166">
    <property type="term" value="F:nucleotide binding"/>
    <property type="evidence" value="ECO:0007669"/>
    <property type="project" value="UniProtKB-KW"/>
</dbReference>
<dbReference type="CDD" id="cd00754">
    <property type="entry name" value="Ubl_MoaD"/>
    <property type="match status" value="1"/>
</dbReference>
<dbReference type="GO" id="GO:1990140">
    <property type="term" value="C:molybdopterin synthase complex"/>
    <property type="evidence" value="ECO:0007669"/>
    <property type="project" value="UniProtKB-UniRule"/>
</dbReference>
<dbReference type="OrthoDB" id="5595860at2759"/>
<feature type="modified residue" description="Glycyl adenylate; alternate" evidence="5">
    <location>
        <position position="206"/>
    </location>
</feature>
<dbReference type="InterPro" id="IPR003749">
    <property type="entry name" value="ThiS/MoaD-like"/>
</dbReference>
<dbReference type="Pfam" id="PF02597">
    <property type="entry name" value="ThiS"/>
    <property type="match status" value="1"/>
</dbReference>
<dbReference type="AlphaFoldDB" id="A0A165TAD3"/>
<dbReference type="UniPathway" id="UPA00344"/>
<dbReference type="SUPFAM" id="SSF54285">
    <property type="entry name" value="MoaD/ThiS"/>
    <property type="match status" value="1"/>
</dbReference>